<protein>
    <recommendedName>
        <fullName evidence="9">Nucleoporin NUP188</fullName>
    </recommendedName>
</protein>
<comment type="similarity">
    <text evidence="8">Belongs to the Nup188 family.</text>
</comment>
<dbReference type="Pfam" id="PF21094">
    <property type="entry name" value="Nup188_SH3-like"/>
    <property type="match status" value="1"/>
</dbReference>
<dbReference type="Pfam" id="PF18378">
    <property type="entry name" value="Nup188_C"/>
    <property type="match status" value="1"/>
</dbReference>
<evidence type="ECO:0000256" key="2">
    <source>
        <dbReference type="ARBA" id="ARBA00022448"/>
    </source>
</evidence>
<dbReference type="FunFam" id="1.25.10.70:FF:000002">
    <property type="entry name" value="Nucleoporin (Nup184), putative"/>
    <property type="match status" value="1"/>
</dbReference>
<keyword evidence="7" id="KW-0539">Nucleus</keyword>
<evidence type="ECO:0000313" key="14">
    <source>
        <dbReference type="EMBL" id="CAF32025.1"/>
    </source>
</evidence>
<name>Q6MYH8_ASPFM</name>
<proteinExistence type="inferred from homology"/>
<dbReference type="EMBL" id="BX649606">
    <property type="protein sequence ID" value="CAF32025.1"/>
    <property type="molecule type" value="Genomic_DNA"/>
</dbReference>
<dbReference type="InterPro" id="IPR018864">
    <property type="entry name" value="Nucleoporin_Nup188_N"/>
</dbReference>
<organism evidence="14">
    <name type="scientific">Aspergillus fumigatus</name>
    <name type="common">Neosartorya fumigata</name>
    <dbReference type="NCBI Taxonomy" id="746128"/>
    <lineage>
        <taxon>Eukaryota</taxon>
        <taxon>Fungi</taxon>
        <taxon>Dikarya</taxon>
        <taxon>Ascomycota</taxon>
        <taxon>Pezizomycotina</taxon>
        <taxon>Eurotiomycetes</taxon>
        <taxon>Eurotiomycetidae</taxon>
        <taxon>Eurotiales</taxon>
        <taxon>Aspergillaceae</taxon>
        <taxon>Aspergillus</taxon>
        <taxon>Aspergillus subgen. Fumigati</taxon>
    </lineage>
</organism>
<gene>
    <name evidence="14" type="ORF">AfA6E3.010</name>
</gene>
<dbReference type="PANTHER" id="PTHR31431:SF1">
    <property type="entry name" value="NUCLEOPORIN NUP188"/>
    <property type="match status" value="1"/>
</dbReference>
<dbReference type="Pfam" id="PF21093">
    <property type="entry name" value="Nup188_N-subdom_III"/>
    <property type="match status" value="1"/>
</dbReference>
<evidence type="ECO:0000256" key="5">
    <source>
        <dbReference type="ARBA" id="ARBA00023010"/>
    </source>
</evidence>
<dbReference type="GO" id="GO:0017056">
    <property type="term" value="F:structural constituent of nuclear pore"/>
    <property type="evidence" value="ECO:0007669"/>
    <property type="project" value="InterPro"/>
</dbReference>
<dbReference type="GO" id="GO:0044611">
    <property type="term" value="C:nuclear pore inner ring"/>
    <property type="evidence" value="ECO:0007669"/>
    <property type="project" value="TreeGrafter"/>
</dbReference>
<reference evidence="14" key="1">
    <citation type="journal article" date="2004" name="Fungal Genet. Biol.">
        <title>Insight into the genome of Aspergillus fumigatus: analysis of a 922 kb region encompassing the nitrate assimilation gene cluster.</title>
        <authorList>
            <person name="Pain A."/>
            <person name="Woodward J."/>
            <person name="Quail M.A."/>
            <person name="Anderson M.J."/>
            <person name="Clark R."/>
            <person name="Collins M."/>
            <person name="Fosker N."/>
            <person name="Fraser A."/>
            <person name="Harris D."/>
            <person name="Larke N."/>
            <person name="Murphy L."/>
            <person name="Humphray S."/>
            <person name="O'Neil S."/>
            <person name="Pertea M."/>
            <person name="Price C."/>
            <person name="Rabbinowitsch E."/>
            <person name="Rajandream M-A."/>
            <person name="Salzberg S."/>
            <person name="Saunders D."/>
            <person name="Seegar K."/>
            <person name="Sharp S."/>
            <person name="Warren T."/>
            <person name="Denning D.W."/>
            <person name="Barrell B."/>
            <person name="Hall N."/>
        </authorList>
    </citation>
    <scope>NUCLEOTIDE SEQUENCE</scope>
</reference>
<evidence type="ECO:0000256" key="1">
    <source>
        <dbReference type="ARBA" id="ARBA00004567"/>
    </source>
</evidence>
<dbReference type="Gene3D" id="1.25.10.70">
    <property type="match status" value="1"/>
</dbReference>
<accession>Q6MYH8</accession>
<keyword evidence="10" id="KW-0175">Coiled coil</keyword>
<evidence type="ECO:0000256" key="3">
    <source>
        <dbReference type="ARBA" id="ARBA00022816"/>
    </source>
</evidence>
<dbReference type="GO" id="GO:0006405">
    <property type="term" value="P:RNA export from nucleus"/>
    <property type="evidence" value="ECO:0007669"/>
    <property type="project" value="TreeGrafter"/>
</dbReference>
<dbReference type="PANTHER" id="PTHR31431">
    <property type="entry name" value="NUCLEOPORIN NUP188 HOMOLOG"/>
    <property type="match status" value="1"/>
</dbReference>
<evidence type="ECO:0000256" key="10">
    <source>
        <dbReference type="SAM" id="Coils"/>
    </source>
</evidence>
<feature type="coiled-coil region" evidence="10">
    <location>
        <begin position="1744"/>
        <end position="1778"/>
    </location>
</feature>
<feature type="domain" description="Nucleoporin Nup188 N-terminal" evidence="11">
    <location>
        <begin position="96"/>
        <end position="472"/>
    </location>
</feature>
<feature type="domain" description="Nucleoporin Nup188 N-terminal subdomain III" evidence="13">
    <location>
        <begin position="702"/>
        <end position="1148"/>
    </location>
</feature>
<evidence type="ECO:0000256" key="9">
    <source>
        <dbReference type="ARBA" id="ARBA00040174"/>
    </source>
</evidence>
<feature type="domain" description="Nuclear pore protein Nup188 C-terminal" evidence="12">
    <location>
        <begin position="1448"/>
        <end position="1813"/>
    </location>
</feature>
<dbReference type="GO" id="GO:0006606">
    <property type="term" value="P:protein import into nucleus"/>
    <property type="evidence" value="ECO:0007669"/>
    <property type="project" value="TreeGrafter"/>
</dbReference>
<dbReference type="Pfam" id="PF10487">
    <property type="entry name" value="Nup188_N"/>
    <property type="match status" value="1"/>
</dbReference>
<dbReference type="InterPro" id="IPR048883">
    <property type="entry name" value="Nup188_N-subdom_III"/>
</dbReference>
<evidence type="ECO:0000259" key="13">
    <source>
        <dbReference type="Pfam" id="PF21093"/>
    </source>
</evidence>
<keyword evidence="5" id="KW-0811">Translocation</keyword>
<dbReference type="InterPro" id="IPR044840">
    <property type="entry name" value="Nup188"/>
</dbReference>
<evidence type="ECO:0000259" key="11">
    <source>
        <dbReference type="Pfam" id="PF10487"/>
    </source>
</evidence>
<evidence type="ECO:0000256" key="7">
    <source>
        <dbReference type="ARBA" id="ARBA00023242"/>
    </source>
</evidence>
<evidence type="ECO:0000256" key="8">
    <source>
        <dbReference type="ARBA" id="ARBA00038387"/>
    </source>
</evidence>
<evidence type="ECO:0000256" key="6">
    <source>
        <dbReference type="ARBA" id="ARBA00023132"/>
    </source>
</evidence>
<evidence type="ECO:0000256" key="4">
    <source>
        <dbReference type="ARBA" id="ARBA00022927"/>
    </source>
</evidence>
<dbReference type="InterPro" id="IPR041634">
    <property type="entry name" value="Nup188_C"/>
</dbReference>
<comment type="subcellular location">
    <subcellularLocation>
        <location evidence="1">Nucleus</location>
        <location evidence="1">Nuclear pore complex</location>
    </subcellularLocation>
</comment>
<dbReference type="GO" id="GO:0051028">
    <property type="term" value="P:mRNA transport"/>
    <property type="evidence" value="ECO:0007669"/>
    <property type="project" value="UniProtKB-KW"/>
</dbReference>
<evidence type="ECO:0000259" key="12">
    <source>
        <dbReference type="Pfam" id="PF18378"/>
    </source>
</evidence>
<keyword evidence="4" id="KW-0653">Protein transport</keyword>
<keyword evidence="3" id="KW-0509">mRNA transport</keyword>
<keyword evidence="6" id="KW-0906">Nuclear pore complex</keyword>
<sequence length="1818" mass="202593">MAPIPEAYFPSLDKCFSGDVQLLSWRRAFIYTCDPDSDVDDTGSFHTFLSHPENTRLLSNCLNPFSSPSAKTKADFESKTAAIHAETTAQASYDLKEIKADTLWLSQKAGIDEITALRITILEWQDRPAARLLARFTEEESTSLQSAAGIDNLRASLAGPALSEVLRQKAGDDSDFLSEENRRLRLRNLYLSERSHLLKTARKLLALSLHNSSQNDNAPPAPHVSGRIQSLRKLGAAVFQEKSEGSEWRSFVEACIKAIKDRLSALEGDGGWLGVAESSEAVENMWRTVLIEEVLHVTQMLFLQLQASAEIPTAELLVSWLRVMGDYSFLESVQVVSHPCQNPLEILLPLQAFVALTTLAFMKLPLAMPSIINKSTPTSPSQSPYFLSKGEIGQLNEIFVTAGLESKTANPAAFSWGLLLHTLRELALSDKEIRELEQFHSAVDSFQSNTPHSNSGQASELSLYEELLECARSPTCTAEDSIALLTSDAMKDTMFETIVALATNVGSTSAVDDILTERWTRVVLLDLIRVVRIYVEYSPEIVGSVLAILEGPPTKLLCSSQSLSVATDPRWIFMNDDFLMDELFHLARSRFPYETVPFLKLCRALISKDMVNEEGIPQILSEMENMDTFTQIVPLEFQGYETIREDENANLVTLTQPLAIFESSTARQIMDHDPSNALVVTSSSHVPSSTLGQVISEAKPAVIMWYHEYSCLSYLGSYLEEWNENGGFSSGVEEDNVAEIIGLMADLLVAAWVQPTPNEASSGAKRILEVASDGLARKSDIISLVFDIFERILHNIGPRAGLDSKVESVIACLRFIRALTMVLPGRVWPLLARSSLLGSDGKGGVMTAIVSATEVTSGDYPFLLECVKLFQDVVDDAASRAMVRKCPNNLSGKMTAASEWTSGVPTHIMRGILLNFVRTMVEVFNSNIDWRFNAPEQRLEINTTLAKTFERMIYYTYGTNDATKLDSKVTGVFSSSATYLLDVLRPQSRADLPFNPILRLIVDGLQTPATLHLRYLVLMEKQVRSTLELTTRLLEAARYLEQPTSLLEDQLFKASPVLVKLYSLLDAYRLPVILLFEILISGAALDSANEPPSLVGHLGAESSCLFLDVLSQFDKPLSDQKLQLAVWHFLSTIVSKRQQWLAVYILTGSSARQTMKQTDTEGGPTMRGTPFLQIALGMLSNIEQMDLRAALSLLEFVSCAQENWPWATPELRKTPQFFSSLVNYVSKLKIPSLPVQDQIFATRIAAVVADLCAVYLHSAKDMQDRTFYKTLIPLVFWYSKDAVDVSAYNTSLHANLKRNFEMRYSGCKLADFRRTSLQPRSLGRDYYYDIQLGDKLLSYDFAWSGTKNQGFAEEFERANINLSLVEAQVSLLHSWKFFATEHCTDFMADREVQKSMASVVQSCLEANIKGVPQEAIFERIQQTRVEFAQALLQRLVEAGAKGAEVFGLLRVVWDALRTRRATYEEALVNDDAEYYRSVLNVLFLALQCHLDSNPRTTPDTSSRIAEIPSDLTLVIEIVKTVVAHGFRSLTTYLHDQPDKCEPKDFALLTAILQTSLQIKNADRLYEHIVYHIEDNNTARHAMSLFSWADQLAVSGDPVYGELSILFLVKLSTLPMLAEHLAVEAVLTRLSTCRLTNILQQPRGFGPFDAVPRLYTIWTAGFLPLCLNLLYHVLRTAPEVAAFLNQFEGQLKRAAESFVADRSGSPSRRICLSMASEAYSLALISFILNRFREAGPSAGVDAQSIQDLKWDKTQVKEDIEELLERRQSLRARIVATSEKEVELARQKPVNSASGAENRLEEKIVTELQAALVCLGGEEA</sequence>
<keyword evidence="2" id="KW-0813">Transport</keyword>